<proteinExistence type="predicted"/>
<dbReference type="RefSeq" id="XP_008875638.1">
    <property type="nucleotide sequence ID" value="XM_008877416.1"/>
</dbReference>
<sequence>MVIDHVMETQQLVPPFGVSTHHSCRLKMYQDSSLEVTEDHINHIAHGDGGFHVERLEKVRLADGEYQVQVKWMRLGGEEVSWEHARNLLDDIPVVFTKSNKSH</sequence>
<protein>
    <recommendedName>
        <fullName evidence="1">Chromo domain-containing protein</fullName>
    </recommendedName>
</protein>
<dbReference type="CDD" id="cd00024">
    <property type="entry name" value="CD_CSD"/>
    <property type="match status" value="1"/>
</dbReference>
<dbReference type="GeneID" id="20087975"/>
<reference evidence="2" key="1">
    <citation type="submission" date="2013-12" db="EMBL/GenBank/DDBJ databases">
        <title>The Genome Sequence of Aphanomyces invadans NJM9701.</title>
        <authorList>
            <consortium name="The Broad Institute Genomics Platform"/>
            <person name="Russ C."/>
            <person name="Tyler B."/>
            <person name="van West P."/>
            <person name="Dieguez-Uribeondo J."/>
            <person name="Young S.K."/>
            <person name="Zeng Q."/>
            <person name="Gargeya S."/>
            <person name="Fitzgerald M."/>
            <person name="Abouelleil A."/>
            <person name="Alvarado L."/>
            <person name="Chapman S.B."/>
            <person name="Gainer-Dewar J."/>
            <person name="Goldberg J."/>
            <person name="Griggs A."/>
            <person name="Gujja S."/>
            <person name="Hansen M."/>
            <person name="Howarth C."/>
            <person name="Imamovic A."/>
            <person name="Ireland A."/>
            <person name="Larimer J."/>
            <person name="McCowan C."/>
            <person name="Murphy C."/>
            <person name="Pearson M."/>
            <person name="Poon T.W."/>
            <person name="Priest M."/>
            <person name="Roberts A."/>
            <person name="Saif S."/>
            <person name="Shea T."/>
            <person name="Sykes S."/>
            <person name="Wortman J."/>
            <person name="Nusbaum C."/>
            <person name="Birren B."/>
        </authorList>
    </citation>
    <scope>NUCLEOTIDE SEQUENCE [LARGE SCALE GENOMIC DNA]</scope>
    <source>
        <strain evidence="2">NJM9701</strain>
    </source>
</reference>
<dbReference type="PROSITE" id="PS50013">
    <property type="entry name" value="CHROMO_2"/>
    <property type="match status" value="1"/>
</dbReference>
<name>A0A024TRF1_9STRA</name>
<dbReference type="EMBL" id="KI913979">
    <property type="protein sequence ID" value="ETV95887.1"/>
    <property type="molecule type" value="Genomic_DNA"/>
</dbReference>
<evidence type="ECO:0000313" key="2">
    <source>
        <dbReference type="EMBL" id="ETV95887.1"/>
    </source>
</evidence>
<dbReference type="AlphaFoldDB" id="A0A024TRF1"/>
<gene>
    <name evidence="2" type="ORF">H310_10925</name>
</gene>
<feature type="non-terminal residue" evidence="2">
    <location>
        <position position="103"/>
    </location>
</feature>
<dbReference type="VEuPathDB" id="FungiDB:H310_10925"/>
<organism evidence="2">
    <name type="scientific">Aphanomyces invadans</name>
    <dbReference type="NCBI Taxonomy" id="157072"/>
    <lineage>
        <taxon>Eukaryota</taxon>
        <taxon>Sar</taxon>
        <taxon>Stramenopiles</taxon>
        <taxon>Oomycota</taxon>
        <taxon>Saprolegniomycetes</taxon>
        <taxon>Saprolegniales</taxon>
        <taxon>Verrucalvaceae</taxon>
        <taxon>Aphanomyces</taxon>
    </lineage>
</organism>
<accession>A0A024TRF1</accession>
<dbReference type="Pfam" id="PF00385">
    <property type="entry name" value="Chromo"/>
    <property type="match status" value="1"/>
</dbReference>
<dbReference type="OrthoDB" id="101593at2759"/>
<feature type="domain" description="Chromo" evidence="1">
    <location>
        <begin position="51"/>
        <end position="103"/>
    </location>
</feature>
<dbReference type="InterPro" id="IPR000953">
    <property type="entry name" value="Chromo/chromo_shadow_dom"/>
</dbReference>
<dbReference type="Gene3D" id="2.40.50.40">
    <property type="match status" value="1"/>
</dbReference>
<dbReference type="InterPro" id="IPR023780">
    <property type="entry name" value="Chromo_domain"/>
</dbReference>
<evidence type="ECO:0000259" key="1">
    <source>
        <dbReference type="PROSITE" id="PS50013"/>
    </source>
</evidence>
<dbReference type="SUPFAM" id="SSF54160">
    <property type="entry name" value="Chromo domain-like"/>
    <property type="match status" value="1"/>
</dbReference>
<dbReference type="InterPro" id="IPR016197">
    <property type="entry name" value="Chromo-like_dom_sf"/>
</dbReference>